<dbReference type="GO" id="GO:0008933">
    <property type="term" value="F:peptidoglycan lytic transglycosylase activity"/>
    <property type="evidence" value="ECO:0007669"/>
    <property type="project" value="InterPro"/>
</dbReference>
<dbReference type="Gene3D" id="1.10.530.10">
    <property type="match status" value="1"/>
</dbReference>
<dbReference type="InterPro" id="IPR023346">
    <property type="entry name" value="Lysozyme-like_dom_sf"/>
</dbReference>
<feature type="chain" id="PRO_5003540820" evidence="2">
    <location>
        <begin position="22"/>
        <end position="679"/>
    </location>
</feature>
<evidence type="ECO:0000313" key="5">
    <source>
        <dbReference type="Proteomes" id="UP000003806"/>
    </source>
</evidence>
<keyword evidence="2" id="KW-0732">Signal</keyword>
<evidence type="ECO:0000313" key="4">
    <source>
        <dbReference type="EMBL" id="EHM12755.1"/>
    </source>
</evidence>
<evidence type="ECO:0000256" key="1">
    <source>
        <dbReference type="ARBA" id="ARBA00007734"/>
    </source>
</evidence>
<dbReference type="STRING" id="885272.JonanDRAFT_0336"/>
<dbReference type="EMBL" id="CM001376">
    <property type="protein sequence ID" value="EHM12755.1"/>
    <property type="molecule type" value="Genomic_DNA"/>
</dbReference>
<dbReference type="Gene3D" id="1.25.40.10">
    <property type="entry name" value="Tetratricopeptide repeat domain"/>
    <property type="match status" value="2"/>
</dbReference>
<name>H0UIW1_9BACT</name>
<comment type="similarity">
    <text evidence="1">Belongs to the transglycosylase Slt family.</text>
</comment>
<evidence type="ECO:0000256" key="2">
    <source>
        <dbReference type="SAM" id="SignalP"/>
    </source>
</evidence>
<dbReference type="InterPro" id="IPR011990">
    <property type="entry name" value="TPR-like_helical_dom_sf"/>
</dbReference>
<dbReference type="InterPro" id="IPR008258">
    <property type="entry name" value="Transglycosylase_SLT_dom_1"/>
</dbReference>
<feature type="signal peptide" evidence="2">
    <location>
        <begin position="1"/>
        <end position="21"/>
    </location>
</feature>
<reference evidence="4 5" key="1">
    <citation type="submission" date="2011-11" db="EMBL/GenBank/DDBJ databases">
        <title>The Noncontiguous Finished genome of Jonquetella anthropi DSM 22815.</title>
        <authorList>
            <consortium name="US DOE Joint Genome Institute (JGI-PGF)"/>
            <person name="Lucas S."/>
            <person name="Copeland A."/>
            <person name="Lapidus A."/>
            <person name="Glavina del Rio T."/>
            <person name="Dalin E."/>
            <person name="Tice H."/>
            <person name="Bruce D."/>
            <person name="Goodwin L."/>
            <person name="Pitluck S."/>
            <person name="Peters L."/>
            <person name="Mikhailova N."/>
            <person name="Held B."/>
            <person name="Kyrpides N."/>
            <person name="Mavromatis K."/>
            <person name="Ivanova N."/>
            <person name="Markowitz V."/>
            <person name="Cheng J.-F."/>
            <person name="Hugenholtz P."/>
            <person name="Woyke T."/>
            <person name="Wu D."/>
            <person name="Gronow S."/>
            <person name="Wellnitz S."/>
            <person name="Brambilla E."/>
            <person name="Klenk H.-P."/>
            <person name="Eisen J.A."/>
        </authorList>
    </citation>
    <scope>NUCLEOTIDE SEQUENCE [LARGE SCALE GENOMIC DNA]</scope>
    <source>
        <strain evidence="4 5">DSM 22815</strain>
    </source>
</reference>
<dbReference type="HOGENOM" id="CLU_452508_0_0_0"/>
<dbReference type="SUPFAM" id="SSF53955">
    <property type="entry name" value="Lysozyme-like"/>
    <property type="match status" value="1"/>
</dbReference>
<dbReference type="CDD" id="cd13401">
    <property type="entry name" value="Slt70-like"/>
    <property type="match status" value="1"/>
</dbReference>
<dbReference type="AlphaFoldDB" id="H0UIW1"/>
<protein>
    <submittedName>
        <fullName evidence="4">Soluble lytic murein transglycosylase-like protein</fullName>
    </submittedName>
</protein>
<dbReference type="SUPFAM" id="SSF48452">
    <property type="entry name" value="TPR-like"/>
    <property type="match status" value="1"/>
</dbReference>
<dbReference type="RefSeq" id="WP_008522527.1">
    <property type="nucleotide sequence ID" value="NZ_CM001376.1"/>
</dbReference>
<dbReference type="PROSITE" id="PS00922">
    <property type="entry name" value="TRANSGLYCOSYLASE"/>
    <property type="match status" value="1"/>
</dbReference>
<sequence>MFRLKSAIAAAALLFAIPVFSAAGEKIASAPSAPVSSVTPMATAFWARDWKKVDALLADKSCLKPVDRSLAANALWLQGRWAESQAIMGELKDEYPASVRPYADLLMALALERLGQKDDARQAGIALAKSDNSLIQFFGEYLLARVARTPQDVLVHYRKMLKLAGKSSSRRKMALRALAASGGMTADEAYALLSFEGVNAKALEVIKKAPESAKKNYRLGWAAYVAGNNKEAVALLAKVPLKSQWGLLADYTRAVALVRLGQRQDAVPLYASLLTPQGKMARQACQRLSSLTESKDEETAAAATEALVTAASSDDESLALSALSQLSRRSTDQKEWAQEQLDARFPKSPQTADLYWQRGWEHWIAGEAQEALDAWRRAGECKNWSQLPKVLYWQAQALQKLDEPDEAKKVLKRLTAEDPYSFYSQIAVPDAPLFVERPDGTPDPASPPSDLERWGFVSHAKLELEGKTSLADRLALARVCRWLGQDDEAFAAVRPLTKALLYGKELPDKKTVQLFWPQAFSGLVKAKAEELSVKPEFIWAIMRQESSFNPSVTSWAGAAGLMQLMPGTAKDEARRLQLKSFSRYNPSDNIALGVSHVAWLMKKFDSLYQTAAAYNAGMGSVTKWNGANSPELSREEWIEEIPFDETREYVKKVLANYGIYQRLTAPAPDPETGSPAGTK</sequence>
<organism evidence="4 5">
    <name type="scientific">Jonquetella anthropi DSM 22815</name>
    <dbReference type="NCBI Taxonomy" id="885272"/>
    <lineage>
        <taxon>Bacteria</taxon>
        <taxon>Thermotogati</taxon>
        <taxon>Synergistota</taxon>
        <taxon>Synergistia</taxon>
        <taxon>Synergistales</taxon>
        <taxon>Dethiosulfovibrionaceae</taxon>
        <taxon>Jonquetella</taxon>
    </lineage>
</organism>
<dbReference type="Pfam" id="PF13174">
    <property type="entry name" value="TPR_6"/>
    <property type="match status" value="1"/>
</dbReference>
<dbReference type="Pfam" id="PF01464">
    <property type="entry name" value="SLT"/>
    <property type="match status" value="1"/>
</dbReference>
<dbReference type="eggNOG" id="COG0741">
    <property type="taxonomic scope" value="Bacteria"/>
</dbReference>
<dbReference type="Proteomes" id="UP000003806">
    <property type="component" value="Chromosome"/>
</dbReference>
<dbReference type="GO" id="GO:0000270">
    <property type="term" value="P:peptidoglycan metabolic process"/>
    <property type="evidence" value="ECO:0007669"/>
    <property type="project" value="InterPro"/>
</dbReference>
<dbReference type="InterPro" id="IPR019734">
    <property type="entry name" value="TPR_rpt"/>
</dbReference>
<gene>
    <name evidence="4" type="ORF">JonanDRAFT_0336</name>
</gene>
<dbReference type="InterPro" id="IPR000189">
    <property type="entry name" value="Transglyc_AS"/>
</dbReference>
<dbReference type="GO" id="GO:0016020">
    <property type="term" value="C:membrane"/>
    <property type="evidence" value="ECO:0007669"/>
    <property type="project" value="InterPro"/>
</dbReference>
<accession>H0UIW1</accession>
<dbReference type="PANTHER" id="PTHR37423">
    <property type="entry name" value="SOLUBLE LYTIC MUREIN TRANSGLYCOSYLASE-RELATED"/>
    <property type="match status" value="1"/>
</dbReference>
<feature type="domain" description="Transglycosylase SLT" evidence="3">
    <location>
        <begin position="524"/>
        <end position="628"/>
    </location>
</feature>
<evidence type="ECO:0000259" key="3">
    <source>
        <dbReference type="Pfam" id="PF01464"/>
    </source>
</evidence>
<dbReference type="PANTHER" id="PTHR37423:SF2">
    <property type="entry name" value="MEMBRANE-BOUND LYTIC MUREIN TRANSGLYCOSYLASE C"/>
    <property type="match status" value="1"/>
</dbReference>
<proteinExistence type="inferred from homology"/>
<keyword evidence="5" id="KW-1185">Reference proteome</keyword>